<keyword evidence="2 5" id="KW-0808">Transferase</keyword>
<dbReference type="PANTHER" id="PTHR10196">
    <property type="entry name" value="SUGAR KINASE"/>
    <property type="match status" value="1"/>
</dbReference>
<evidence type="ECO:0000313" key="5">
    <source>
        <dbReference type="EMBL" id="SUJ12066.1"/>
    </source>
</evidence>
<sequence>MTEKYILSIDQGTTSSRAILFDQEGKIFHTAQQEFPQYFPKPGWVEHNAHEIWSSVLAVLARVLSKKILLLIK</sequence>
<dbReference type="GO" id="GO:0004370">
    <property type="term" value="F:glycerol kinase activity"/>
    <property type="evidence" value="ECO:0007669"/>
    <property type="project" value="UniProtKB-EC"/>
</dbReference>
<name>A0A380C5E0_SPOPA</name>
<dbReference type="InterPro" id="IPR018484">
    <property type="entry name" value="FGGY_N"/>
</dbReference>
<dbReference type="Pfam" id="PF00370">
    <property type="entry name" value="FGGY_N"/>
    <property type="match status" value="1"/>
</dbReference>
<evidence type="ECO:0000256" key="1">
    <source>
        <dbReference type="ARBA" id="ARBA00009156"/>
    </source>
</evidence>
<accession>A0A380C5E0</accession>
<dbReference type="GO" id="GO:0005829">
    <property type="term" value="C:cytosol"/>
    <property type="evidence" value="ECO:0007669"/>
    <property type="project" value="TreeGrafter"/>
</dbReference>
<dbReference type="AlphaFoldDB" id="A0A380C5E0"/>
<dbReference type="InterPro" id="IPR043129">
    <property type="entry name" value="ATPase_NBD"/>
</dbReference>
<organism evidence="5 6">
    <name type="scientific">Sporosarcina pasteurii</name>
    <name type="common">Bacillus pasteurii</name>
    <dbReference type="NCBI Taxonomy" id="1474"/>
    <lineage>
        <taxon>Bacteria</taxon>
        <taxon>Bacillati</taxon>
        <taxon>Bacillota</taxon>
        <taxon>Bacilli</taxon>
        <taxon>Bacillales</taxon>
        <taxon>Caryophanaceae</taxon>
        <taxon>Sporosarcina</taxon>
    </lineage>
</organism>
<evidence type="ECO:0000256" key="3">
    <source>
        <dbReference type="ARBA" id="ARBA00022777"/>
    </source>
</evidence>
<dbReference type="Proteomes" id="UP000254519">
    <property type="component" value="Unassembled WGS sequence"/>
</dbReference>
<dbReference type="EMBL" id="UGYZ01000002">
    <property type="protein sequence ID" value="SUJ12066.1"/>
    <property type="molecule type" value="Genomic_DNA"/>
</dbReference>
<evidence type="ECO:0000259" key="4">
    <source>
        <dbReference type="Pfam" id="PF00370"/>
    </source>
</evidence>
<reference evidence="5 6" key="1">
    <citation type="submission" date="2018-06" db="EMBL/GenBank/DDBJ databases">
        <authorList>
            <consortium name="Pathogen Informatics"/>
            <person name="Doyle S."/>
        </authorList>
    </citation>
    <scope>NUCLEOTIDE SEQUENCE [LARGE SCALE GENOMIC DNA]</scope>
    <source>
        <strain evidence="6">ATCC 11859 / DSM 33 / NCIB 8841 / NCTC 4822</strain>
    </source>
</reference>
<proteinExistence type="inferred from homology"/>
<dbReference type="PANTHER" id="PTHR10196:SF69">
    <property type="entry name" value="GLYCEROL KINASE"/>
    <property type="match status" value="1"/>
</dbReference>
<keyword evidence="3 5" id="KW-0418">Kinase</keyword>
<comment type="similarity">
    <text evidence="1">Belongs to the FGGY kinase family.</text>
</comment>
<dbReference type="Gene3D" id="3.30.420.40">
    <property type="match status" value="1"/>
</dbReference>
<dbReference type="GO" id="GO:0019563">
    <property type="term" value="P:glycerol catabolic process"/>
    <property type="evidence" value="ECO:0007669"/>
    <property type="project" value="TreeGrafter"/>
</dbReference>
<dbReference type="EC" id="2.7.1.30" evidence="5"/>
<keyword evidence="6" id="KW-1185">Reference proteome</keyword>
<gene>
    <name evidence="5" type="primary">glpK_2</name>
    <name evidence="5" type="ORF">NCTC4822_02211</name>
</gene>
<evidence type="ECO:0000256" key="2">
    <source>
        <dbReference type="ARBA" id="ARBA00022679"/>
    </source>
</evidence>
<evidence type="ECO:0000313" key="6">
    <source>
        <dbReference type="Proteomes" id="UP000254519"/>
    </source>
</evidence>
<dbReference type="SUPFAM" id="SSF53067">
    <property type="entry name" value="Actin-like ATPase domain"/>
    <property type="match status" value="1"/>
</dbReference>
<protein>
    <submittedName>
        <fullName evidence="5">Glycerol kinase</fullName>
        <ecNumber evidence="5">2.7.1.30</ecNumber>
    </submittedName>
</protein>
<feature type="domain" description="Carbohydrate kinase FGGY N-terminal" evidence="4">
    <location>
        <begin position="5"/>
        <end position="67"/>
    </location>
</feature>